<evidence type="ECO:0000256" key="1">
    <source>
        <dbReference type="SAM" id="Coils"/>
    </source>
</evidence>
<feature type="domain" description="ANTAR" evidence="2">
    <location>
        <begin position="124"/>
        <end position="185"/>
    </location>
</feature>
<dbReference type="Pfam" id="PF03861">
    <property type="entry name" value="ANTAR"/>
    <property type="match status" value="1"/>
</dbReference>
<gene>
    <name evidence="3" type="ORF">FYJ80_10115</name>
</gene>
<dbReference type="GO" id="GO:0003723">
    <property type="term" value="F:RNA binding"/>
    <property type="evidence" value="ECO:0007669"/>
    <property type="project" value="InterPro"/>
</dbReference>
<comment type="caution">
    <text evidence="3">The sequence shown here is derived from an EMBL/GenBank/DDBJ whole genome shotgun (WGS) entry which is preliminary data.</text>
</comment>
<dbReference type="InterPro" id="IPR011006">
    <property type="entry name" value="CheY-like_superfamily"/>
</dbReference>
<organism evidence="3 4">
    <name type="scientific">Bullifex porci</name>
    <dbReference type="NCBI Taxonomy" id="2606638"/>
    <lineage>
        <taxon>Bacteria</taxon>
        <taxon>Pseudomonadati</taxon>
        <taxon>Spirochaetota</taxon>
        <taxon>Spirochaetia</taxon>
        <taxon>Spirochaetales</taxon>
        <taxon>Spirochaetaceae</taxon>
        <taxon>Bullifex</taxon>
    </lineage>
</organism>
<dbReference type="Proteomes" id="UP000460549">
    <property type="component" value="Unassembled WGS sequence"/>
</dbReference>
<keyword evidence="4" id="KW-1185">Reference proteome</keyword>
<sequence length="190" mass="20976">MERILIVSASEKSAKNLECLISKVASPSSCTLLTSAANARRALFDEYYDYLVVNSPLLDDSAMELCLMAASNTEIGVLLFVKEEFFDQTISECSESGIAVISKPIIMPVLSQSFSLLKSVRGKITKLKRENAKLQTKLDEVKLISQAKCLLIEKKGCSESEAHHLIERRAMNARISAKEAAGQIIRIYSD</sequence>
<dbReference type="RefSeq" id="WP_154426560.1">
    <property type="nucleotide sequence ID" value="NZ_VUNN01000026.1"/>
</dbReference>
<proteinExistence type="predicted"/>
<feature type="coiled-coil region" evidence="1">
    <location>
        <begin position="117"/>
        <end position="144"/>
    </location>
</feature>
<keyword evidence="1" id="KW-0175">Coiled coil</keyword>
<name>A0A7X2TSE7_9SPIO</name>
<accession>A0A7X2TSE7</accession>
<evidence type="ECO:0000313" key="4">
    <source>
        <dbReference type="Proteomes" id="UP000460549"/>
    </source>
</evidence>
<dbReference type="AlphaFoldDB" id="A0A7X2TSE7"/>
<dbReference type="InterPro" id="IPR036388">
    <property type="entry name" value="WH-like_DNA-bd_sf"/>
</dbReference>
<dbReference type="SMART" id="SM01012">
    <property type="entry name" value="ANTAR"/>
    <property type="match status" value="1"/>
</dbReference>
<dbReference type="PROSITE" id="PS50921">
    <property type="entry name" value="ANTAR"/>
    <property type="match status" value="1"/>
</dbReference>
<protein>
    <submittedName>
        <fullName evidence="3">ANTAR domain-containing protein</fullName>
    </submittedName>
</protein>
<dbReference type="EMBL" id="VUNN01000026">
    <property type="protein sequence ID" value="MSU07115.1"/>
    <property type="molecule type" value="Genomic_DNA"/>
</dbReference>
<evidence type="ECO:0000259" key="2">
    <source>
        <dbReference type="PROSITE" id="PS50921"/>
    </source>
</evidence>
<dbReference type="SUPFAM" id="SSF52172">
    <property type="entry name" value="CheY-like"/>
    <property type="match status" value="1"/>
</dbReference>
<dbReference type="Gene3D" id="1.10.10.10">
    <property type="entry name" value="Winged helix-like DNA-binding domain superfamily/Winged helix DNA-binding domain"/>
    <property type="match status" value="1"/>
</dbReference>
<reference evidence="3 4" key="1">
    <citation type="submission" date="2019-08" db="EMBL/GenBank/DDBJ databases">
        <title>In-depth cultivation of the pig gut microbiome towards novel bacterial diversity and tailored functional studies.</title>
        <authorList>
            <person name="Wylensek D."/>
            <person name="Hitch T.C.A."/>
            <person name="Clavel T."/>
        </authorList>
    </citation>
    <scope>NUCLEOTIDE SEQUENCE [LARGE SCALE GENOMIC DNA]</scope>
    <source>
        <strain evidence="3 4">NM-380-WT-3C1</strain>
    </source>
</reference>
<evidence type="ECO:0000313" key="3">
    <source>
        <dbReference type="EMBL" id="MSU07115.1"/>
    </source>
</evidence>
<dbReference type="InterPro" id="IPR005561">
    <property type="entry name" value="ANTAR"/>
</dbReference>